<dbReference type="Pfam" id="PF02909">
    <property type="entry name" value="TetR_C_1"/>
    <property type="match status" value="1"/>
</dbReference>
<keyword evidence="3" id="KW-0804">Transcription</keyword>
<keyword evidence="8" id="KW-1185">Reference proteome</keyword>
<dbReference type="GO" id="GO:0003700">
    <property type="term" value="F:DNA-binding transcription factor activity"/>
    <property type="evidence" value="ECO:0007669"/>
    <property type="project" value="TreeGrafter"/>
</dbReference>
<sequence>MGGRGDLPVPSSKSPTGPDQPEQSEQPDRPTPPEAPEVIWLRPERTGRGPRPAHSRDSIAAAAIAIADAEGLDAVSMRRVAAALGAGTMSLYNYVPKKEHLLDLMLDAVAGEYRFPPAPSGDVRADLADLAHQQLGLSRRHPWLPALVLVRPSIGPNALRYTDHFLAVTAPTGLGGGARMEAMALFNGFVGQFAQYEQTAAAGAKWQAELVGYLGQAAASGEFPHLAQAFATTGPPADPDRAFDRTLDRVISAILAPAEGGAQETVEGG</sequence>
<name>A0A372ZS26_9ACTN</name>
<feature type="domain" description="HTH tetR-type" evidence="6">
    <location>
        <begin position="53"/>
        <end position="113"/>
    </location>
</feature>
<dbReference type="SUPFAM" id="SSF46689">
    <property type="entry name" value="Homeodomain-like"/>
    <property type="match status" value="1"/>
</dbReference>
<keyword evidence="2 4" id="KW-0238">DNA-binding</keyword>
<dbReference type="PANTHER" id="PTHR30055">
    <property type="entry name" value="HTH-TYPE TRANSCRIPTIONAL REGULATOR RUTR"/>
    <property type="match status" value="1"/>
</dbReference>
<dbReference type="PANTHER" id="PTHR30055:SF151">
    <property type="entry name" value="TRANSCRIPTIONAL REGULATORY PROTEIN"/>
    <property type="match status" value="1"/>
</dbReference>
<dbReference type="InterPro" id="IPR004111">
    <property type="entry name" value="Repressor_TetR_C"/>
</dbReference>
<feature type="region of interest" description="Disordered" evidence="5">
    <location>
        <begin position="1"/>
        <end position="55"/>
    </location>
</feature>
<dbReference type="Pfam" id="PF00440">
    <property type="entry name" value="TetR_N"/>
    <property type="match status" value="1"/>
</dbReference>
<feature type="compositionally biased region" description="Polar residues" evidence="5">
    <location>
        <begin position="11"/>
        <end position="24"/>
    </location>
</feature>
<evidence type="ECO:0000259" key="6">
    <source>
        <dbReference type="PROSITE" id="PS50977"/>
    </source>
</evidence>
<evidence type="ECO:0000313" key="8">
    <source>
        <dbReference type="Proteomes" id="UP000263377"/>
    </source>
</evidence>
<dbReference type="EMBL" id="QVIG01000001">
    <property type="protein sequence ID" value="RGD58571.1"/>
    <property type="molecule type" value="Genomic_DNA"/>
</dbReference>
<evidence type="ECO:0000256" key="4">
    <source>
        <dbReference type="PROSITE-ProRule" id="PRU00335"/>
    </source>
</evidence>
<evidence type="ECO:0000313" key="7">
    <source>
        <dbReference type="EMBL" id="RGD58571.1"/>
    </source>
</evidence>
<protein>
    <submittedName>
        <fullName evidence="7">TetR family transcriptional regulator</fullName>
    </submittedName>
</protein>
<dbReference type="Gene3D" id="1.10.10.60">
    <property type="entry name" value="Homeodomain-like"/>
    <property type="match status" value="1"/>
</dbReference>
<keyword evidence="1" id="KW-0805">Transcription regulation</keyword>
<gene>
    <name evidence="7" type="ORF">DR950_12945</name>
</gene>
<dbReference type="Proteomes" id="UP000263377">
    <property type="component" value="Unassembled WGS sequence"/>
</dbReference>
<dbReference type="InterPro" id="IPR001647">
    <property type="entry name" value="HTH_TetR"/>
</dbReference>
<dbReference type="GO" id="GO:0000976">
    <property type="term" value="F:transcription cis-regulatory region binding"/>
    <property type="evidence" value="ECO:0007669"/>
    <property type="project" value="TreeGrafter"/>
</dbReference>
<dbReference type="GO" id="GO:0045892">
    <property type="term" value="P:negative regulation of DNA-templated transcription"/>
    <property type="evidence" value="ECO:0007669"/>
    <property type="project" value="InterPro"/>
</dbReference>
<dbReference type="InterPro" id="IPR050109">
    <property type="entry name" value="HTH-type_TetR-like_transc_reg"/>
</dbReference>
<reference evidence="7 8" key="1">
    <citation type="submission" date="2018-08" db="EMBL/GenBank/DDBJ databases">
        <title>Diversity &amp; Physiological Properties of Lignin-Decomposing Actinobacteria from Soil.</title>
        <authorList>
            <person name="Roh S.G."/>
            <person name="Kim S.B."/>
        </authorList>
    </citation>
    <scope>NUCLEOTIDE SEQUENCE [LARGE SCALE GENOMIC DNA]</scope>
    <source>
        <strain evidence="7 8">MMS17-GH009</strain>
    </source>
</reference>
<comment type="caution">
    <text evidence="7">The sequence shown here is derived from an EMBL/GenBank/DDBJ whole genome shotgun (WGS) entry which is preliminary data.</text>
</comment>
<evidence type="ECO:0000256" key="2">
    <source>
        <dbReference type="ARBA" id="ARBA00023125"/>
    </source>
</evidence>
<organism evidence="7 8">
    <name type="scientific">Kitasatospora xanthocidica</name>
    <dbReference type="NCBI Taxonomy" id="83382"/>
    <lineage>
        <taxon>Bacteria</taxon>
        <taxon>Bacillati</taxon>
        <taxon>Actinomycetota</taxon>
        <taxon>Actinomycetes</taxon>
        <taxon>Kitasatosporales</taxon>
        <taxon>Streptomycetaceae</taxon>
        <taxon>Kitasatospora</taxon>
    </lineage>
</organism>
<evidence type="ECO:0000256" key="5">
    <source>
        <dbReference type="SAM" id="MobiDB-lite"/>
    </source>
</evidence>
<feature type="DNA-binding region" description="H-T-H motif" evidence="4">
    <location>
        <begin position="76"/>
        <end position="95"/>
    </location>
</feature>
<dbReference type="InterPro" id="IPR036271">
    <property type="entry name" value="Tet_transcr_reg_TetR-rel_C_sf"/>
</dbReference>
<dbReference type="InterPro" id="IPR009057">
    <property type="entry name" value="Homeodomain-like_sf"/>
</dbReference>
<accession>A0A372ZS26</accession>
<evidence type="ECO:0000256" key="3">
    <source>
        <dbReference type="ARBA" id="ARBA00023163"/>
    </source>
</evidence>
<dbReference type="SUPFAM" id="SSF48498">
    <property type="entry name" value="Tetracyclin repressor-like, C-terminal domain"/>
    <property type="match status" value="1"/>
</dbReference>
<dbReference type="PROSITE" id="PS50977">
    <property type="entry name" value="HTH_TETR_2"/>
    <property type="match status" value="1"/>
</dbReference>
<dbReference type="AlphaFoldDB" id="A0A372ZS26"/>
<evidence type="ECO:0000256" key="1">
    <source>
        <dbReference type="ARBA" id="ARBA00023015"/>
    </source>
</evidence>
<dbReference type="Gene3D" id="1.10.357.10">
    <property type="entry name" value="Tetracycline Repressor, domain 2"/>
    <property type="match status" value="1"/>
</dbReference>
<proteinExistence type="predicted"/>